<protein>
    <recommendedName>
        <fullName evidence="3">spermidine synthase</fullName>
        <ecNumber evidence="3">2.5.1.16</ecNumber>
    </recommendedName>
</protein>
<evidence type="ECO:0000256" key="5">
    <source>
        <dbReference type="ARBA" id="ARBA00049307"/>
    </source>
</evidence>
<dbReference type="InterPro" id="IPR030374">
    <property type="entry name" value="PABS"/>
</dbReference>
<keyword evidence="6" id="KW-0620">Polyamine biosynthesis</keyword>
<dbReference type="Proteomes" id="UP000541444">
    <property type="component" value="Unassembled WGS sequence"/>
</dbReference>
<dbReference type="InterPro" id="IPR029063">
    <property type="entry name" value="SAM-dependent_MTases_sf"/>
</dbReference>
<dbReference type="EMBL" id="JACGCM010002894">
    <property type="protein sequence ID" value="KAF6133971.1"/>
    <property type="molecule type" value="Genomic_DNA"/>
</dbReference>
<evidence type="ECO:0000256" key="4">
    <source>
        <dbReference type="ARBA" id="ARBA00022679"/>
    </source>
</evidence>
<evidence type="ECO:0000256" key="6">
    <source>
        <dbReference type="PROSITE-ProRule" id="PRU00354"/>
    </source>
</evidence>
<reference evidence="8 9" key="1">
    <citation type="journal article" date="2020" name="IScience">
        <title>Genome Sequencing of the Endangered Kingdonia uniflora (Circaeasteraceae, Ranunculales) Reveals Potential Mechanisms of Evolutionary Specialization.</title>
        <authorList>
            <person name="Sun Y."/>
            <person name="Deng T."/>
            <person name="Zhang A."/>
            <person name="Moore M.J."/>
            <person name="Landis J.B."/>
            <person name="Lin N."/>
            <person name="Zhang H."/>
            <person name="Zhang X."/>
            <person name="Huang J."/>
            <person name="Zhang X."/>
            <person name="Sun H."/>
            <person name="Wang H."/>
        </authorList>
    </citation>
    <scope>NUCLEOTIDE SEQUENCE [LARGE SCALE GENOMIC DNA]</scope>
    <source>
        <strain evidence="8">TB1705</strain>
        <tissue evidence="8">Leaf</tissue>
    </source>
</reference>
<evidence type="ECO:0000313" key="8">
    <source>
        <dbReference type="EMBL" id="KAF6133971.1"/>
    </source>
</evidence>
<feature type="domain" description="PABS" evidence="7">
    <location>
        <begin position="1"/>
        <end position="85"/>
    </location>
</feature>
<dbReference type="PANTHER" id="PTHR11558">
    <property type="entry name" value="SPERMIDINE/SPERMINE SYNTHASE"/>
    <property type="match status" value="1"/>
</dbReference>
<sequence length="117" mass="13329">MYRSLKIEKILFEGNSKYQDITLFQVLLIGGGRGGTLREVCRHSSVEQVDICEIDEMVTDMLKKFFSELAAVYKDPRITLHIGDGTITFPSFHVDIFCSGSRLIYFPVSSSWVLPYL</sequence>
<dbReference type="PANTHER" id="PTHR11558:SF11">
    <property type="entry name" value="SPERMIDINE SYNTHASE"/>
    <property type="match status" value="1"/>
</dbReference>
<evidence type="ECO:0000256" key="3">
    <source>
        <dbReference type="ARBA" id="ARBA00012455"/>
    </source>
</evidence>
<evidence type="ECO:0000259" key="7">
    <source>
        <dbReference type="PROSITE" id="PS51006"/>
    </source>
</evidence>
<dbReference type="GO" id="GO:0005829">
    <property type="term" value="C:cytosol"/>
    <property type="evidence" value="ECO:0007669"/>
    <property type="project" value="TreeGrafter"/>
</dbReference>
<keyword evidence="4 6" id="KW-0808">Transferase</keyword>
<dbReference type="SUPFAM" id="SSF53335">
    <property type="entry name" value="S-adenosyl-L-methionine-dependent methyltransferases"/>
    <property type="match status" value="1"/>
</dbReference>
<comment type="caution">
    <text evidence="8">The sequence shown here is derived from an EMBL/GenBank/DDBJ whole genome shotgun (WGS) entry which is preliminary data.</text>
</comment>
<dbReference type="GO" id="GO:0004766">
    <property type="term" value="F:spermidine synthase activity"/>
    <property type="evidence" value="ECO:0007669"/>
    <property type="project" value="UniProtKB-EC"/>
</dbReference>
<dbReference type="GO" id="GO:0008295">
    <property type="term" value="P:spermidine biosynthetic process"/>
    <property type="evidence" value="ECO:0007669"/>
    <property type="project" value="TreeGrafter"/>
</dbReference>
<dbReference type="PROSITE" id="PS51006">
    <property type="entry name" value="PABS_2"/>
    <property type="match status" value="1"/>
</dbReference>
<comment type="similarity">
    <text evidence="2">Belongs to the spermidine/spermine synthase family.</text>
</comment>
<evidence type="ECO:0000256" key="2">
    <source>
        <dbReference type="ARBA" id="ARBA00007867"/>
    </source>
</evidence>
<accession>A0A7J7KUE2</accession>
<dbReference type="PROSITE" id="PS01330">
    <property type="entry name" value="PABS_1"/>
    <property type="match status" value="1"/>
</dbReference>
<organism evidence="8 9">
    <name type="scientific">Kingdonia uniflora</name>
    <dbReference type="NCBI Taxonomy" id="39325"/>
    <lineage>
        <taxon>Eukaryota</taxon>
        <taxon>Viridiplantae</taxon>
        <taxon>Streptophyta</taxon>
        <taxon>Embryophyta</taxon>
        <taxon>Tracheophyta</taxon>
        <taxon>Spermatophyta</taxon>
        <taxon>Magnoliopsida</taxon>
        <taxon>Ranunculales</taxon>
        <taxon>Circaeasteraceae</taxon>
        <taxon>Kingdonia</taxon>
    </lineage>
</organism>
<evidence type="ECO:0000313" key="9">
    <source>
        <dbReference type="Proteomes" id="UP000541444"/>
    </source>
</evidence>
<keyword evidence="9" id="KW-1185">Reference proteome</keyword>
<dbReference type="Gene3D" id="2.30.140.10">
    <property type="entry name" value="Spermidine synthase, tetramerisation domain"/>
    <property type="match status" value="1"/>
</dbReference>
<gene>
    <name evidence="8" type="ORF">GIB67_040735</name>
</gene>
<evidence type="ECO:0000256" key="1">
    <source>
        <dbReference type="ARBA" id="ARBA00005123"/>
    </source>
</evidence>
<dbReference type="InterPro" id="IPR001045">
    <property type="entry name" value="Spermi_synthase"/>
</dbReference>
<dbReference type="Gene3D" id="3.40.50.150">
    <property type="entry name" value="Vaccinia Virus protein VP39"/>
    <property type="match status" value="1"/>
</dbReference>
<dbReference type="OrthoDB" id="38125at2759"/>
<dbReference type="Pfam" id="PF01564">
    <property type="entry name" value="Spermine_synth"/>
    <property type="match status" value="1"/>
</dbReference>
<dbReference type="InterPro" id="IPR037163">
    <property type="entry name" value="Spermidine_synt_N_sf"/>
</dbReference>
<dbReference type="InterPro" id="IPR030373">
    <property type="entry name" value="PABS_CS"/>
</dbReference>
<dbReference type="AlphaFoldDB" id="A0A7J7KUE2"/>
<name>A0A7J7KUE2_9MAGN</name>
<comment type="pathway">
    <text evidence="1">Amine and polyamine biosynthesis; spermidine biosynthesis; spermidine from putrescine: step 1/1.</text>
</comment>
<dbReference type="EC" id="2.5.1.16" evidence="3"/>
<comment type="catalytic activity">
    <reaction evidence="5">
        <text>S-adenosyl 3-(methylsulfanyl)propylamine + putrescine = S-methyl-5'-thioadenosine + spermidine + H(+)</text>
        <dbReference type="Rhea" id="RHEA:12721"/>
        <dbReference type="ChEBI" id="CHEBI:15378"/>
        <dbReference type="ChEBI" id="CHEBI:17509"/>
        <dbReference type="ChEBI" id="CHEBI:57443"/>
        <dbReference type="ChEBI" id="CHEBI:57834"/>
        <dbReference type="ChEBI" id="CHEBI:326268"/>
        <dbReference type="EC" id="2.5.1.16"/>
    </reaction>
</comment>
<proteinExistence type="inferred from homology"/>
<comment type="caution">
    <text evidence="6">Lacks conserved residue(s) required for the propagation of feature annotation.</text>
</comment>